<evidence type="ECO:0000313" key="2">
    <source>
        <dbReference type="EMBL" id="EGF99945.1"/>
    </source>
</evidence>
<name>F4S5R5_MELLP</name>
<protein>
    <submittedName>
        <fullName evidence="2">Uncharacterized protein</fullName>
    </submittedName>
</protein>
<feature type="compositionally biased region" description="Basic and acidic residues" evidence="1">
    <location>
        <begin position="58"/>
        <end position="67"/>
    </location>
</feature>
<dbReference type="HOGENOM" id="CLU_009065_0_1_1"/>
<dbReference type="Proteomes" id="UP000001072">
    <property type="component" value="Unassembled WGS sequence"/>
</dbReference>
<dbReference type="KEGG" id="mlr:MELLADRAFT_93917"/>
<dbReference type="GeneID" id="18936728"/>
<gene>
    <name evidence="2" type="ORF">MELLADRAFT_93917</name>
</gene>
<dbReference type="OrthoDB" id="2436145at2759"/>
<dbReference type="RefSeq" id="XP_007416759.1">
    <property type="nucleotide sequence ID" value="XM_007416697.1"/>
</dbReference>
<reference evidence="3" key="1">
    <citation type="journal article" date="2011" name="Proc. Natl. Acad. Sci. U.S.A.">
        <title>Obligate biotrophy features unraveled by the genomic analysis of rust fungi.</title>
        <authorList>
            <person name="Duplessis S."/>
            <person name="Cuomo C.A."/>
            <person name="Lin Y.-C."/>
            <person name="Aerts A."/>
            <person name="Tisserant E."/>
            <person name="Veneault-Fourrey C."/>
            <person name="Joly D.L."/>
            <person name="Hacquard S."/>
            <person name="Amselem J."/>
            <person name="Cantarel B.L."/>
            <person name="Chiu R."/>
            <person name="Coutinho P.M."/>
            <person name="Feau N."/>
            <person name="Field M."/>
            <person name="Frey P."/>
            <person name="Gelhaye E."/>
            <person name="Goldberg J."/>
            <person name="Grabherr M.G."/>
            <person name="Kodira C.D."/>
            <person name="Kohler A."/>
            <person name="Kuees U."/>
            <person name="Lindquist E.A."/>
            <person name="Lucas S.M."/>
            <person name="Mago R."/>
            <person name="Mauceli E."/>
            <person name="Morin E."/>
            <person name="Murat C."/>
            <person name="Pangilinan J.L."/>
            <person name="Park R."/>
            <person name="Pearson M."/>
            <person name="Quesneville H."/>
            <person name="Rouhier N."/>
            <person name="Sakthikumar S."/>
            <person name="Salamov A.A."/>
            <person name="Schmutz J."/>
            <person name="Selles B."/>
            <person name="Shapiro H."/>
            <person name="Tanguay P."/>
            <person name="Tuskan G.A."/>
            <person name="Henrissat B."/>
            <person name="Van de Peer Y."/>
            <person name="Rouze P."/>
            <person name="Ellis J.G."/>
            <person name="Dodds P.N."/>
            <person name="Schein J.E."/>
            <person name="Zhong S."/>
            <person name="Hamelin R.C."/>
            <person name="Grigoriev I.V."/>
            <person name="Szabo L.J."/>
            <person name="Martin F."/>
        </authorList>
    </citation>
    <scope>NUCLEOTIDE SEQUENCE [LARGE SCALE GENOMIC DNA]</scope>
    <source>
        <strain evidence="3">98AG31 / pathotype 3-4-7</strain>
    </source>
</reference>
<keyword evidence="3" id="KW-1185">Reference proteome</keyword>
<dbReference type="VEuPathDB" id="FungiDB:MELLADRAFT_93917"/>
<accession>F4S5R5</accession>
<sequence>MRGSLGIELALKYFSKARDHKTWTPNSEGLLKAKLQMIVQELIKAGASDFLDEGATTADRDKNEAGKSSDSMSARKSHGASMVMKRRVVSQPDVDPDACHSQPKKPAAKRPQVDTLESKEATIIISSDNEVTLPRKSTSATVSAPKKPPGVLNKIEKVNLISSDDEVTQPRKITSNVVLVPKKSTCGSSKVDKAKKATKVLDNCPLSTPNTPCNRCKIEVTSADKEFRCHCGQKMILLRAGRSEKALSHWNTTCKQKTSTLRSNALLVGFLAQSHGDDKRVKRGFVEIECPGLTDATWDRPRATYSINYFLEHTCSIYRGNNRHRVCQELFGQNATEKQLSTDEKARLMTTLDARAIWEVKRHGSRSAIYSRKCTTTLLIKKTEKIQNCSECESLKGVRSLGLFKDREAVQGLFKSVAVRAEREMAGKSLRGMRVDPYLDDCLTTLGAMSRSALNLFSKTFAALGYSGPIAAASDQTVCVKTLRHHNQCLVGAEGGDKPFENNEELKRLMKDIVDNDKLCSKIRAYTIQVPLPNIPTYVVALISSRSKEGAKDIADEHAAVIELAHTSVHVKVPLFGNPPRPVVAVQDPKHARKTGANQLLSGSRLLVMGKYTITIQQLAEILKMPDSPLLAKDVFDSDKQDDGRAFRTLSASTLSASLRLDLSTGLTIFLFIIGELVNSWLSKSMGHRERIRSAWTAGFFLRRWKGYLQKREKETNSLMSFHLNCISHASYKIFSSLPISLLGMIISYRDYYPDYPFCPWKHGTESCEHVFGWMRVLSPCFSVLDARFMMPKIHAVVKSVMSGKIKIPPSEHIHSGYQYAFGDEGTLETIEHLRTYPTNAEISEDLTIANQLANGLAHLAGMGPLDPEDDDLPVEDDDLPFDDEDLVPDMTDSSPDISTCATKDYCVHYTSNPGEFSEEVAFAEAATLAKEQNALDLLLNQVPENFETEAIQNAAMSITNLMNPSGK</sequence>
<evidence type="ECO:0000313" key="3">
    <source>
        <dbReference type="Proteomes" id="UP000001072"/>
    </source>
</evidence>
<evidence type="ECO:0000256" key="1">
    <source>
        <dbReference type="SAM" id="MobiDB-lite"/>
    </source>
</evidence>
<dbReference type="InParanoid" id="F4S5R5"/>
<proteinExistence type="predicted"/>
<feature type="region of interest" description="Disordered" evidence="1">
    <location>
        <begin position="54"/>
        <end position="118"/>
    </location>
</feature>
<organism evidence="3">
    <name type="scientific">Melampsora larici-populina (strain 98AG31 / pathotype 3-4-7)</name>
    <name type="common">Poplar leaf rust fungus</name>
    <dbReference type="NCBI Taxonomy" id="747676"/>
    <lineage>
        <taxon>Eukaryota</taxon>
        <taxon>Fungi</taxon>
        <taxon>Dikarya</taxon>
        <taxon>Basidiomycota</taxon>
        <taxon>Pucciniomycotina</taxon>
        <taxon>Pucciniomycetes</taxon>
        <taxon>Pucciniales</taxon>
        <taxon>Melampsoraceae</taxon>
        <taxon>Melampsora</taxon>
    </lineage>
</organism>
<dbReference type="AlphaFoldDB" id="F4S5R5"/>
<dbReference type="eggNOG" id="ENOG502QUPU">
    <property type="taxonomic scope" value="Eukaryota"/>
</dbReference>
<dbReference type="EMBL" id="GL883152">
    <property type="protein sequence ID" value="EGF99945.1"/>
    <property type="molecule type" value="Genomic_DNA"/>
</dbReference>